<evidence type="ECO:0000256" key="2">
    <source>
        <dbReference type="ARBA" id="ARBA00022468"/>
    </source>
</evidence>
<keyword evidence="2" id="KW-0343">GTPase activation</keyword>
<feature type="domain" description="K Homology" evidence="5">
    <location>
        <begin position="460"/>
        <end position="532"/>
    </location>
</feature>
<dbReference type="SUPFAM" id="SSF51905">
    <property type="entry name" value="FAD/NAD(P)-binding domain"/>
    <property type="match status" value="2"/>
</dbReference>
<dbReference type="InterPro" id="IPR004087">
    <property type="entry name" value="KH_dom"/>
</dbReference>
<dbReference type="GO" id="GO:0003723">
    <property type="term" value="F:RNA binding"/>
    <property type="evidence" value="ECO:0007669"/>
    <property type="project" value="UniProtKB-UniRule"/>
</dbReference>
<protein>
    <submittedName>
        <fullName evidence="6">(thale cress) hypothetical protein</fullName>
    </submittedName>
</protein>
<evidence type="ECO:0000313" key="7">
    <source>
        <dbReference type="Proteomes" id="UP000516314"/>
    </source>
</evidence>
<evidence type="ECO:0000256" key="3">
    <source>
        <dbReference type="ARBA" id="ARBA00053142"/>
    </source>
</evidence>
<dbReference type="InterPro" id="IPR036188">
    <property type="entry name" value="FAD/NAD-bd_sf"/>
</dbReference>
<comment type="similarity">
    <text evidence="1">Belongs to the Rab GDI family.</text>
</comment>
<dbReference type="PROSITE" id="PS50084">
    <property type="entry name" value="KH_TYPE_1"/>
    <property type="match status" value="3"/>
</dbReference>
<dbReference type="InterPro" id="IPR018203">
    <property type="entry name" value="GDP_dissociation_inhibitor"/>
</dbReference>
<dbReference type="GO" id="GO:0005096">
    <property type="term" value="F:GTPase activator activity"/>
    <property type="evidence" value="ECO:0007669"/>
    <property type="project" value="UniProtKB-KW"/>
</dbReference>
<dbReference type="GO" id="GO:0015031">
    <property type="term" value="P:protein transport"/>
    <property type="evidence" value="ECO:0007669"/>
    <property type="project" value="InterPro"/>
</dbReference>
<dbReference type="Gene3D" id="3.30.310.210">
    <property type="match status" value="1"/>
</dbReference>
<dbReference type="SMART" id="SM00322">
    <property type="entry name" value="KH"/>
    <property type="match status" value="3"/>
</dbReference>
<evidence type="ECO:0000256" key="4">
    <source>
        <dbReference type="PROSITE-ProRule" id="PRU00117"/>
    </source>
</evidence>
<dbReference type="Pfam" id="PF00996">
    <property type="entry name" value="GDI"/>
    <property type="match status" value="1"/>
</dbReference>
<dbReference type="PANTHER" id="PTHR11787:SF10">
    <property type="entry name" value="GUANOSINE NUCLEOTIDE DIPHOSPHATE DISSOCIATION INHIBITOR"/>
    <property type="match status" value="1"/>
</dbReference>
<dbReference type="InterPro" id="IPR004088">
    <property type="entry name" value="KH_dom_type_1"/>
</dbReference>
<dbReference type="Proteomes" id="UP000516314">
    <property type="component" value="Chromosome 5"/>
</dbReference>
<evidence type="ECO:0000313" key="6">
    <source>
        <dbReference type="EMBL" id="CAD5331232.1"/>
    </source>
</evidence>
<dbReference type="PRINTS" id="PR00891">
    <property type="entry name" value="RABGDIREP"/>
</dbReference>
<dbReference type="Gene3D" id="1.10.405.10">
    <property type="entry name" value="Guanine Nucleotide Dissociation Inhibitor, domain 1"/>
    <property type="match status" value="1"/>
</dbReference>
<feature type="domain" description="K Homology" evidence="5">
    <location>
        <begin position="567"/>
        <end position="642"/>
    </location>
</feature>
<organism evidence="6 7">
    <name type="scientific">Arabidopsis thaliana</name>
    <name type="common">Mouse-ear cress</name>
    <dbReference type="NCBI Taxonomy" id="3702"/>
    <lineage>
        <taxon>Eukaryota</taxon>
        <taxon>Viridiplantae</taxon>
        <taxon>Streptophyta</taxon>
        <taxon>Embryophyta</taxon>
        <taxon>Tracheophyta</taxon>
        <taxon>Spermatophyta</taxon>
        <taxon>Magnoliopsida</taxon>
        <taxon>eudicotyledons</taxon>
        <taxon>Gunneridae</taxon>
        <taxon>Pentapetalae</taxon>
        <taxon>rosids</taxon>
        <taxon>malvids</taxon>
        <taxon>Brassicales</taxon>
        <taxon>Brassicaceae</taxon>
        <taxon>Camelineae</taxon>
        <taxon>Arabidopsis</taxon>
    </lineage>
</organism>
<dbReference type="FunFam" id="1.10.405.10:FF:000002">
    <property type="entry name" value="Guanosine nucleotide diphosphate dissociation inhibitor"/>
    <property type="match status" value="1"/>
</dbReference>
<dbReference type="AlphaFoldDB" id="A0A7G2FCB2"/>
<dbReference type="CDD" id="cd22460">
    <property type="entry name" value="KH-I_PEPPER_rpt2_like"/>
    <property type="match status" value="1"/>
</dbReference>
<dbReference type="Gene3D" id="3.30.519.10">
    <property type="entry name" value="Guanine Nucleotide Dissociation Inhibitor, domain 2"/>
    <property type="match status" value="1"/>
</dbReference>
<dbReference type="Pfam" id="PF00013">
    <property type="entry name" value="KH_1"/>
    <property type="match status" value="3"/>
</dbReference>
<keyword evidence="4" id="KW-0694">RNA-binding</keyword>
<dbReference type="GO" id="GO:0048046">
    <property type="term" value="C:apoplast"/>
    <property type="evidence" value="ECO:0007669"/>
    <property type="project" value="UniProtKB-ARBA"/>
</dbReference>
<name>A0A7G2FCB2_ARATH</name>
<dbReference type="PRINTS" id="PR00892">
    <property type="entry name" value="RABGDI"/>
</dbReference>
<dbReference type="SUPFAM" id="SSF54791">
    <property type="entry name" value="Eukaryotic type KH-domain (KH-domain type I)"/>
    <property type="match status" value="3"/>
</dbReference>
<evidence type="ECO:0000256" key="1">
    <source>
        <dbReference type="ARBA" id="ARBA00005593"/>
    </source>
</evidence>
<evidence type="ECO:0000259" key="5">
    <source>
        <dbReference type="SMART" id="SM00322"/>
    </source>
</evidence>
<proteinExistence type="inferred from homology"/>
<comment type="function">
    <text evidence="3">Regulates the GDP/GTP exchange reaction of most RAB proteins by inhibiting the dissociation of GDP from them, and the subsequent binding of GTP.</text>
</comment>
<sequence>MDEEYDVIVLGTGLKECILSGLLSVDGLKVLHMDRNDYYGGESSSLNLTQLWKRFRGSDTPEENLGASREYNVDMIPKFIMANGLLVQTLIHTDVTKYLNFKAVDGSFVYKKGKIYKVPATDVEALKSPLMGLFEKRRARKFFIYVQDYDEKDPKSHEGLDLSKVTAREIISKYGLEDDTIDFIGHALALHNDDDYLDQPAIDFVKRIKLYAESLARFQGGSPYIYPLYGLGELPQAFARLSAVYGGTYMLNKPECKVEFDGSGKAIGVTSAGETAKCKKVVCDPSYLSEKVKKVGKVTRAVCIMSHPIPDTNDAHSVQVILPQKQLGRKSDMYLFCCSYAHNVAPKGKYIAFVSAEAETDNPEEELKPGIELLGPTDEIFYHSYDTYVPTNIQEEDNCFISATYDATTHFESTVVDVLDMYTKITGKTLDLSVDLSAATQSTARAPLPLPQPPSAPPPEYVTFRILCNVSQAGHVIGKHGGMVKKLHKSTESSIWVEKTPLDDSTYRIIKIFGHVGSVSRVKLGVIVNNVSNREKKEQEQEVEVSRAQYALIRVFEALNFGDCTSSTVSCNLLMEGSHVVTVIGKNGELMQRILEETGCNVQLRSHDLSICTNPGDVVLKIEGNRLSAVMKALVSISSRLQACPPISTASLHAEAVPDALRRPMEYRSQQYREVDPHGSLHRHVEISQEDALVRPFFTTITQPRIDYLPHPSYDHRLITSASKNPPVTIKQPLQASKDDIRQVDLKILCSNESASVVIKTRSVTDASISVGDRHPDCDERLVTITAFEKTKDITSESQRALVLVFSNMYENATAKVLDSGVTSSITARLVVRSNQINCLLGEEGRIKTTIQQRTGAFITVLNVEQNPKCVSENNQVVQISGEFPNVREAINQVTSMLREDLINQSFQRGSQYAVNYSEDPFPELFSPTAGYTPTFGRSSTMDPNDIFHYSSQASSRLWESPPPAAPRSVNDGSGGLFSTRDDLVLTSGLKTVRYRVSEYDVCSMFGYGKDGHNRLLKRNMDMTICISGTPDQIQAAEHRLHAIYPEIKQV</sequence>
<dbReference type="Gene3D" id="3.30.1370.10">
    <property type="entry name" value="K Homology domain, type 1"/>
    <property type="match status" value="2"/>
</dbReference>
<dbReference type="EMBL" id="LR881470">
    <property type="protein sequence ID" value="CAD5331232.1"/>
    <property type="molecule type" value="Genomic_DNA"/>
</dbReference>
<dbReference type="GO" id="GO:0007264">
    <property type="term" value="P:small GTPase-mediated signal transduction"/>
    <property type="evidence" value="ECO:0007669"/>
    <property type="project" value="InterPro"/>
</dbReference>
<reference evidence="6 7" key="1">
    <citation type="submission" date="2020-09" db="EMBL/GenBank/DDBJ databases">
        <authorList>
            <person name="Ashkenazy H."/>
        </authorList>
    </citation>
    <scope>NUCLEOTIDE SEQUENCE [LARGE SCALE GENOMIC DNA]</scope>
    <source>
        <strain evidence="7">cv. Cdm-0</strain>
    </source>
</reference>
<dbReference type="InterPro" id="IPR036612">
    <property type="entry name" value="KH_dom_type_1_sf"/>
</dbReference>
<dbReference type="Gene3D" id="3.50.50.60">
    <property type="entry name" value="FAD/NAD(P)-binding domain"/>
    <property type="match status" value="1"/>
</dbReference>
<gene>
    <name evidence="6" type="ORF">AT9943_LOCUS18721</name>
</gene>
<dbReference type="InterPro" id="IPR000806">
    <property type="entry name" value="RabGDI"/>
</dbReference>
<feature type="domain" description="K Homology" evidence="5">
    <location>
        <begin position="824"/>
        <end position="899"/>
    </location>
</feature>
<dbReference type="SUPFAM" id="SSF54373">
    <property type="entry name" value="FAD-linked reductases, C-terminal domain"/>
    <property type="match status" value="1"/>
</dbReference>
<dbReference type="PANTHER" id="PTHR11787">
    <property type="entry name" value="RAB GDP-DISSOCIATION INHIBITOR"/>
    <property type="match status" value="1"/>
</dbReference>
<accession>A0A7G2FCB2</accession>
<dbReference type="GO" id="GO:0005093">
    <property type="term" value="F:Rab GDP-dissociation inhibitor activity"/>
    <property type="evidence" value="ECO:0007669"/>
    <property type="project" value="InterPro"/>
</dbReference>